<keyword evidence="4" id="KW-1185">Reference proteome</keyword>
<evidence type="ECO:0000256" key="1">
    <source>
        <dbReference type="SAM" id="MobiDB-lite"/>
    </source>
</evidence>
<sequence>MIFRNTLLTLRFLMDIVVPVLVVSLISPPLVATLHAPINITRSFTPQPPPSFQKQLSFGAKKSKVFSFSGNANAGAGPPLPPQPKTIRGKAWNARNSYQIQPQGAFRPNQQPQANVPPSFQRSNQPNQFIPQPFNANQILQNSGFPPKQPFPVTTPVPTPSPDALGGAQVRFNFKVERARQAQLARMRTTSPKPSPTPKTRKTPNESQLSRLNELNRFQNINNKLKEPAPTPEKKYVSGNGVQYTDLSKIAKDGSYMGNQDPLYVYSTTTRPPPTYPPTQPPYRQPYQNNYQNNYYQTTTYGYQYYQSTNNYNYDPYYQGQYQGNNPPYQGNNAPYQGNNNQQYQANNQQYQGNYPGYATTTPYYQESGYQGQGQYNQGYQNQGGYQYTTPPYYPPVQQNNQNYQNNYGPPSGPVQGGGYPQNSYPGNQTYPNYNYPPPGANTQYMGGQTANTEYTSSQQNQVQSAPYQPLPGNSGQNTQYQPPPVNQGLPASNAQYQPPPGNQVPPGPNAQYQPPPGNQGVQGPNAQYQPPPGNQGLQGPNAQYQPPPGNQGLQGPNAQYQPPPGNQGVQGPNDQYQPPTGNQGVQGPNAQYQPPPVNQGVQGPNAQYQPPTGNQGVQGPNAQYQPPSVNQGAQGPNAQYEPPTGNQGPPGPNAQYQPPPGIQGPKSQYQGLVNNQSPNQPPPPMQGKQPPFQQGQGISPVAGQSSYQDQGYQPSQPSQTYPSQSIPPYQTSQQNSQLPPNATVNKPYQYQPGQGFNDNFTPPERGGSAPSKEQKWVRIDNFMTTVKPPNNERWVQVGSIKPTWTTQSTLTVNQNKKVPEITTKAPPDVAGWTKSPQTAIQTIPPRGVHIQQKPVLKDSHRYGPRQEHKGQHRQAQATAVDHRGANDIVTPVYPSDLTTLPTFPTTKSFWDSLFSFTPTTPFPGNKPGSCPTAFALMFDCHSVCSHDRHCYGRQKCCHGGRGTGCCAQPESMDVGFNNLLMPYMMAEAQGQGQGQNNRLFGELLKKK</sequence>
<feature type="compositionally biased region" description="Low complexity" evidence="1">
    <location>
        <begin position="687"/>
        <end position="698"/>
    </location>
</feature>
<keyword evidence="2" id="KW-0472">Membrane</keyword>
<feature type="compositionally biased region" description="Polar residues" evidence="1">
    <location>
        <begin position="703"/>
        <end position="712"/>
    </location>
</feature>
<feature type="compositionally biased region" description="Low complexity" evidence="1">
    <location>
        <begin position="369"/>
        <end position="410"/>
    </location>
</feature>
<feature type="region of interest" description="Disordered" evidence="1">
    <location>
        <begin position="221"/>
        <end position="240"/>
    </location>
</feature>
<dbReference type="Pfam" id="PF00095">
    <property type="entry name" value="WAP"/>
    <property type="match status" value="1"/>
</dbReference>
<dbReference type="Proteomes" id="UP000694844">
    <property type="component" value="Chromosome 2"/>
</dbReference>
<evidence type="ECO:0000256" key="2">
    <source>
        <dbReference type="SAM" id="Phobius"/>
    </source>
</evidence>
<feature type="compositionally biased region" description="Polar residues" evidence="1">
    <location>
        <begin position="732"/>
        <end position="761"/>
    </location>
</feature>
<keyword evidence="2" id="KW-1133">Transmembrane helix</keyword>
<feature type="compositionally biased region" description="Polar residues" evidence="1">
    <location>
        <begin position="607"/>
        <end position="638"/>
    </location>
</feature>
<organism evidence="4 5">
    <name type="scientific">Crassostrea virginica</name>
    <name type="common">Eastern oyster</name>
    <dbReference type="NCBI Taxonomy" id="6565"/>
    <lineage>
        <taxon>Eukaryota</taxon>
        <taxon>Metazoa</taxon>
        <taxon>Spiralia</taxon>
        <taxon>Lophotrochozoa</taxon>
        <taxon>Mollusca</taxon>
        <taxon>Bivalvia</taxon>
        <taxon>Autobranchia</taxon>
        <taxon>Pteriomorphia</taxon>
        <taxon>Ostreida</taxon>
        <taxon>Ostreoidea</taxon>
        <taxon>Ostreidae</taxon>
        <taxon>Crassostrea</taxon>
    </lineage>
</organism>
<feature type="region of interest" description="Disordered" evidence="1">
    <location>
        <begin position="369"/>
        <end position="775"/>
    </location>
</feature>
<keyword evidence="2" id="KW-0812">Transmembrane</keyword>
<feature type="region of interest" description="Disordered" evidence="1">
    <location>
        <begin position="318"/>
        <end position="342"/>
    </location>
</feature>
<feature type="compositionally biased region" description="Basic and acidic residues" evidence="1">
    <location>
        <begin position="224"/>
        <end position="236"/>
    </location>
</feature>
<feature type="compositionally biased region" description="Low complexity" evidence="1">
    <location>
        <begin position="425"/>
        <end position="434"/>
    </location>
</feature>
<dbReference type="Gene3D" id="4.10.75.10">
    <property type="entry name" value="Elafin-like"/>
    <property type="match status" value="1"/>
</dbReference>
<accession>A0A8B8CTT4</accession>
<protein>
    <submittedName>
        <fullName evidence="5">Extensin-2-like isoform X7</fullName>
    </submittedName>
</protein>
<name>A0A8B8CTT4_CRAVI</name>
<dbReference type="SMART" id="SM00217">
    <property type="entry name" value="WAP"/>
    <property type="match status" value="1"/>
</dbReference>
<feature type="compositionally biased region" description="Pro residues" evidence="1">
    <location>
        <begin position="498"/>
        <end position="518"/>
    </location>
</feature>
<feature type="compositionally biased region" description="Polar residues" evidence="1">
    <location>
        <begin position="444"/>
        <end position="481"/>
    </location>
</feature>
<dbReference type="RefSeq" id="XP_022318624.1">
    <property type="nucleotide sequence ID" value="XM_022462916.1"/>
</dbReference>
<feature type="domain" description="WAP" evidence="3">
    <location>
        <begin position="924"/>
        <end position="971"/>
    </location>
</feature>
<reference evidence="5" key="1">
    <citation type="submission" date="2025-08" db="UniProtKB">
        <authorList>
            <consortium name="RefSeq"/>
        </authorList>
    </citation>
    <scope>IDENTIFICATION</scope>
    <source>
        <tissue evidence="5">Whole sample</tissue>
    </source>
</reference>
<dbReference type="InterPro" id="IPR008197">
    <property type="entry name" value="WAP_dom"/>
</dbReference>
<feature type="compositionally biased region" description="Polar residues" evidence="1">
    <location>
        <begin position="574"/>
        <end position="591"/>
    </location>
</feature>
<dbReference type="SUPFAM" id="SSF57256">
    <property type="entry name" value="Elafin-like"/>
    <property type="match status" value="1"/>
</dbReference>
<proteinExistence type="predicted"/>
<gene>
    <name evidence="5" type="primary">LOC111121580</name>
</gene>
<dbReference type="GO" id="GO:0005576">
    <property type="term" value="C:extracellular region"/>
    <property type="evidence" value="ECO:0007669"/>
    <property type="project" value="InterPro"/>
</dbReference>
<dbReference type="AlphaFoldDB" id="A0A8B8CTT4"/>
<dbReference type="InterPro" id="IPR036645">
    <property type="entry name" value="Elafin-like_sf"/>
</dbReference>
<evidence type="ECO:0000313" key="5">
    <source>
        <dbReference type="RefSeq" id="XP_022318624.1"/>
    </source>
</evidence>
<feature type="compositionally biased region" description="Low complexity" evidence="1">
    <location>
        <begin position="519"/>
        <end position="573"/>
    </location>
</feature>
<feature type="region of interest" description="Disordered" evidence="1">
    <location>
        <begin position="104"/>
        <end position="132"/>
    </location>
</feature>
<feature type="compositionally biased region" description="Low complexity" evidence="1">
    <location>
        <begin position="329"/>
        <end position="342"/>
    </location>
</feature>
<feature type="compositionally biased region" description="Pro residues" evidence="1">
    <location>
        <begin position="650"/>
        <end position="663"/>
    </location>
</feature>
<evidence type="ECO:0000259" key="3">
    <source>
        <dbReference type="PROSITE" id="PS51390"/>
    </source>
</evidence>
<feature type="region of interest" description="Disordered" evidence="1">
    <location>
        <begin position="182"/>
        <end position="212"/>
    </location>
</feature>
<dbReference type="PROSITE" id="PS51390">
    <property type="entry name" value="WAP"/>
    <property type="match status" value="1"/>
</dbReference>
<dbReference type="GO" id="GO:0030414">
    <property type="term" value="F:peptidase inhibitor activity"/>
    <property type="evidence" value="ECO:0007669"/>
    <property type="project" value="InterPro"/>
</dbReference>
<feature type="transmembrane region" description="Helical" evidence="2">
    <location>
        <begin position="12"/>
        <end position="32"/>
    </location>
</feature>
<evidence type="ECO:0000313" key="4">
    <source>
        <dbReference type="Proteomes" id="UP000694844"/>
    </source>
</evidence>
<feature type="region of interest" description="Disordered" evidence="1">
    <location>
        <begin position="69"/>
        <end position="88"/>
    </location>
</feature>
<feature type="compositionally biased region" description="Low complexity" evidence="1">
    <location>
        <begin position="713"/>
        <end position="731"/>
    </location>
</feature>
<dbReference type="GeneID" id="111121580"/>